<proteinExistence type="predicted"/>
<dbReference type="InterPro" id="IPR029044">
    <property type="entry name" value="Nucleotide-diphossugar_trans"/>
</dbReference>
<dbReference type="EMBL" id="JADOTY010000001">
    <property type="protein sequence ID" value="MBG6105798.1"/>
    <property type="molecule type" value="Genomic_DNA"/>
</dbReference>
<dbReference type="GO" id="GO:0016740">
    <property type="term" value="F:transferase activity"/>
    <property type="evidence" value="ECO:0007669"/>
    <property type="project" value="UniProtKB-KW"/>
</dbReference>
<dbReference type="PANTHER" id="PTHR36529:SF1">
    <property type="entry name" value="GLYCOSYLTRANSFERASE"/>
    <property type="match status" value="1"/>
</dbReference>
<dbReference type="Gene3D" id="3.90.550.10">
    <property type="entry name" value="Spore Coat Polysaccharide Biosynthesis Protein SpsA, Chain A"/>
    <property type="match status" value="1"/>
</dbReference>
<keyword evidence="3" id="KW-1185">Reference proteome</keyword>
<sequence length="270" mass="28062">MTVLLVMAKAPVPGAVKTRLCPPASHLQAARIAAAALLDSLDTVRATPGVTPVLALHGRLADAEEAAELTAATAGWQILPQRGTDLGDRLANAHADVADDYPGRPVLQIGMDTPQLTSAQLDAAVHRLTLTDAVLGPAIDGGWWALGLHNPRYAAVLRAVPMSTALTGHHTIVALRNGGLRVEPLPLLRDVDEWADALAVAASTSGDASTWSTDVIADGRPGRPAAALPERPGGQEAAHLEARPARHGTGSRFARHVAAVQRSLTPGIPR</sequence>
<keyword evidence="2" id="KW-0808">Transferase</keyword>
<dbReference type="Proteomes" id="UP000631791">
    <property type="component" value="Unassembled WGS sequence"/>
</dbReference>
<organism evidence="2 3">
    <name type="scientific">Micromonospora vinacea</name>
    <dbReference type="NCBI Taxonomy" id="709878"/>
    <lineage>
        <taxon>Bacteria</taxon>
        <taxon>Bacillati</taxon>
        <taxon>Actinomycetota</taxon>
        <taxon>Actinomycetes</taxon>
        <taxon>Micromonosporales</taxon>
        <taxon>Micromonosporaceae</taxon>
        <taxon>Micromonospora</taxon>
    </lineage>
</organism>
<dbReference type="SUPFAM" id="SSF53448">
    <property type="entry name" value="Nucleotide-diphospho-sugar transferases"/>
    <property type="match status" value="1"/>
</dbReference>
<feature type="region of interest" description="Disordered" evidence="1">
    <location>
        <begin position="220"/>
        <end position="251"/>
    </location>
</feature>
<dbReference type="Pfam" id="PF09837">
    <property type="entry name" value="DUF2064"/>
    <property type="match status" value="1"/>
</dbReference>
<reference evidence="2 3" key="1">
    <citation type="submission" date="2020-11" db="EMBL/GenBank/DDBJ databases">
        <title>Sequencing the genomes of 1000 actinobacteria strains.</title>
        <authorList>
            <person name="Klenk H.-P."/>
        </authorList>
    </citation>
    <scope>NUCLEOTIDE SEQUENCE [LARGE SCALE GENOMIC DNA]</scope>
    <source>
        <strain evidence="2 3">DSM 101695</strain>
    </source>
</reference>
<dbReference type="PANTHER" id="PTHR36529">
    <property type="entry name" value="SLL1095 PROTEIN"/>
    <property type="match status" value="1"/>
</dbReference>
<accession>A0ABS0KAY1</accession>
<evidence type="ECO:0000313" key="3">
    <source>
        <dbReference type="Proteomes" id="UP000631791"/>
    </source>
</evidence>
<comment type="caution">
    <text evidence="2">The sequence shown here is derived from an EMBL/GenBank/DDBJ whole genome shotgun (WGS) entry which is preliminary data.</text>
</comment>
<evidence type="ECO:0000256" key="1">
    <source>
        <dbReference type="SAM" id="MobiDB-lite"/>
    </source>
</evidence>
<dbReference type="InterPro" id="IPR018641">
    <property type="entry name" value="Trfase_1_rSAM/seldom-assoc"/>
</dbReference>
<protein>
    <submittedName>
        <fullName evidence="2">RSAM/selenodomain-associated transferase 1</fullName>
    </submittedName>
</protein>
<gene>
    <name evidence="2" type="ORF">IW249_006212</name>
</gene>
<name>A0ABS0KAY1_9ACTN</name>
<evidence type="ECO:0000313" key="2">
    <source>
        <dbReference type="EMBL" id="MBG6105798.1"/>
    </source>
</evidence>